<dbReference type="RefSeq" id="WP_090658667.1">
    <property type="nucleotide sequence ID" value="NZ_FOXQ01000006.1"/>
</dbReference>
<dbReference type="NCBIfam" id="TIGR00229">
    <property type="entry name" value="sensory_box"/>
    <property type="match status" value="1"/>
</dbReference>
<dbReference type="CDD" id="cd00130">
    <property type="entry name" value="PAS"/>
    <property type="match status" value="1"/>
</dbReference>
<sequence length="247" mass="28396">MDTSGFFETFFSNARYNGIVIMNKQGIILNINEAFHARFGYTPEDLTGKNFKILFTEKDQLALKPETELQTVLAQGSANDENYLVHKNGNKVWVTGESVYIENKDGDSFLVKVVHNIHAQKQLERFLIESHEFIDTIFDSVEESALIILDSRLRVIKTNKTFLRLFELGEAPAENSRLSDIDNPFWQRPDVKQEALNFLTRHNINETKIFELQTHSGDTKKISFFAKLIEGVPGIDRKLLVMIKEIK</sequence>
<feature type="domain" description="PAS" evidence="1">
    <location>
        <begin position="19"/>
        <end position="76"/>
    </location>
</feature>
<dbReference type="Proteomes" id="UP000199031">
    <property type="component" value="Unassembled WGS sequence"/>
</dbReference>
<dbReference type="Pfam" id="PF13426">
    <property type="entry name" value="PAS_9"/>
    <property type="match status" value="1"/>
</dbReference>
<evidence type="ECO:0000313" key="3">
    <source>
        <dbReference type="Proteomes" id="UP000199031"/>
    </source>
</evidence>
<dbReference type="Gene3D" id="3.30.450.20">
    <property type="entry name" value="PAS domain"/>
    <property type="match status" value="2"/>
</dbReference>
<name>A0A1I5WKM3_9BACT</name>
<evidence type="ECO:0000259" key="1">
    <source>
        <dbReference type="PROSITE" id="PS50112"/>
    </source>
</evidence>
<dbReference type="InterPro" id="IPR000014">
    <property type="entry name" value="PAS"/>
</dbReference>
<dbReference type="EMBL" id="FOXQ01000006">
    <property type="protein sequence ID" value="SFQ20269.1"/>
    <property type="molecule type" value="Genomic_DNA"/>
</dbReference>
<dbReference type="AlphaFoldDB" id="A0A1I5WKM3"/>
<dbReference type="InterPro" id="IPR035965">
    <property type="entry name" value="PAS-like_dom_sf"/>
</dbReference>
<dbReference type="SUPFAM" id="SSF55785">
    <property type="entry name" value="PYP-like sensor domain (PAS domain)"/>
    <property type="match status" value="2"/>
</dbReference>
<keyword evidence="3" id="KW-1185">Reference proteome</keyword>
<dbReference type="OrthoDB" id="669826at2"/>
<protein>
    <submittedName>
        <fullName evidence="2">PAS domain S-box-containing protein</fullName>
    </submittedName>
</protein>
<dbReference type="Pfam" id="PF13188">
    <property type="entry name" value="PAS_8"/>
    <property type="match status" value="1"/>
</dbReference>
<organism evidence="2 3">
    <name type="scientific">Parafilimonas terrae</name>
    <dbReference type="NCBI Taxonomy" id="1465490"/>
    <lineage>
        <taxon>Bacteria</taxon>
        <taxon>Pseudomonadati</taxon>
        <taxon>Bacteroidota</taxon>
        <taxon>Chitinophagia</taxon>
        <taxon>Chitinophagales</taxon>
        <taxon>Chitinophagaceae</taxon>
        <taxon>Parafilimonas</taxon>
    </lineage>
</organism>
<gene>
    <name evidence="2" type="ORF">SAMN05444277_106254</name>
</gene>
<evidence type="ECO:0000313" key="2">
    <source>
        <dbReference type="EMBL" id="SFQ20269.1"/>
    </source>
</evidence>
<dbReference type="PROSITE" id="PS50112">
    <property type="entry name" value="PAS"/>
    <property type="match status" value="1"/>
</dbReference>
<accession>A0A1I5WKM3</accession>
<proteinExistence type="predicted"/>
<dbReference type="SMART" id="SM00091">
    <property type="entry name" value="PAS"/>
    <property type="match status" value="2"/>
</dbReference>
<reference evidence="2 3" key="1">
    <citation type="submission" date="2016-10" db="EMBL/GenBank/DDBJ databases">
        <authorList>
            <person name="de Groot N.N."/>
        </authorList>
    </citation>
    <scope>NUCLEOTIDE SEQUENCE [LARGE SCALE GENOMIC DNA]</scope>
    <source>
        <strain evidence="2 3">DSM 28286</strain>
    </source>
</reference>
<dbReference type="STRING" id="1465490.SAMN05444277_106254"/>